<evidence type="ECO:0000313" key="4">
    <source>
        <dbReference type="EMBL" id="ALJ61813.1"/>
    </source>
</evidence>
<evidence type="ECO:0000256" key="2">
    <source>
        <dbReference type="SAM" id="MobiDB-lite"/>
    </source>
</evidence>
<feature type="region of interest" description="Disordered" evidence="2">
    <location>
        <begin position="132"/>
        <end position="162"/>
    </location>
</feature>
<dbReference type="PATRIC" id="fig|246787.4.peg.4753"/>
<dbReference type="SUPFAM" id="SSF47729">
    <property type="entry name" value="IHF-like DNA-binding proteins"/>
    <property type="match status" value="1"/>
</dbReference>
<dbReference type="Gene3D" id="4.10.520.10">
    <property type="entry name" value="IHF-like DNA-binding proteins"/>
    <property type="match status" value="1"/>
</dbReference>
<name>A0A0P0G283_9BACE</name>
<dbReference type="Pfam" id="PF18291">
    <property type="entry name" value="HU-HIG"/>
    <property type="match status" value="1"/>
</dbReference>
<dbReference type="KEGG" id="bcel:BcellWH2_04598"/>
<dbReference type="NCBIfam" id="TIGR01201">
    <property type="entry name" value="HU_rel"/>
    <property type="match status" value="1"/>
</dbReference>
<dbReference type="InterPro" id="IPR041607">
    <property type="entry name" value="HU-HIG"/>
</dbReference>
<dbReference type="InterPro" id="IPR010992">
    <property type="entry name" value="IHF-like_DNA-bd_dom_sf"/>
</dbReference>
<feature type="domain" description="HU" evidence="3">
    <location>
        <begin position="1"/>
        <end position="121"/>
    </location>
</feature>
<dbReference type="InterPro" id="IPR005902">
    <property type="entry name" value="HU_DNA-bd_put"/>
</dbReference>
<dbReference type="GO" id="GO:0003677">
    <property type="term" value="F:DNA binding"/>
    <property type="evidence" value="ECO:0007669"/>
    <property type="project" value="UniProtKB-KW"/>
</dbReference>
<accession>A0A0P0G283</accession>
<evidence type="ECO:0000256" key="1">
    <source>
        <dbReference type="ARBA" id="ARBA00023125"/>
    </source>
</evidence>
<proteinExistence type="predicted"/>
<keyword evidence="1" id="KW-0238">DNA-binding</keyword>
<dbReference type="AlphaFoldDB" id="A0A0P0G283"/>
<dbReference type="EMBL" id="CP012801">
    <property type="protein sequence ID" value="ALJ61813.1"/>
    <property type="molecule type" value="Genomic_DNA"/>
</dbReference>
<dbReference type="RefSeq" id="WP_029427717.1">
    <property type="nucleotide sequence ID" value="NZ_CP012801.1"/>
</dbReference>
<dbReference type="Proteomes" id="UP000061809">
    <property type="component" value="Chromosome"/>
</dbReference>
<organism evidence="4 5">
    <name type="scientific">Bacteroides cellulosilyticus</name>
    <dbReference type="NCBI Taxonomy" id="246787"/>
    <lineage>
        <taxon>Bacteria</taxon>
        <taxon>Pseudomonadati</taxon>
        <taxon>Bacteroidota</taxon>
        <taxon>Bacteroidia</taxon>
        <taxon>Bacteroidales</taxon>
        <taxon>Bacteroidaceae</taxon>
        <taxon>Bacteroides</taxon>
    </lineage>
</organism>
<evidence type="ECO:0000259" key="3">
    <source>
        <dbReference type="Pfam" id="PF18291"/>
    </source>
</evidence>
<protein>
    <recommendedName>
        <fullName evidence="3">HU domain-containing protein</fullName>
    </recommendedName>
</protein>
<sequence>MSILYKKVWRLLNPLDKKSAKKVYPIITYKYGVAMDLKQIAKKISRLSGVSEGVVNSVLKDFRTELKEELLLGRSVNIDGLGFFYLAARSKGADTAEAFTANDITGLRVCFRANKEIRITANGSTRSEGLSLKDVDRINDELPTEDGGSSSPDGGIVENPLG</sequence>
<gene>
    <name evidence="4" type="ORF">BcellWH2_04598</name>
</gene>
<evidence type="ECO:0000313" key="5">
    <source>
        <dbReference type="Proteomes" id="UP000061809"/>
    </source>
</evidence>
<reference evidence="4 5" key="1">
    <citation type="journal article" date="2015" name="Science">
        <title>Genetic determinants of in vivo fitness and diet responsiveness in multiple human gut Bacteroides.</title>
        <authorList>
            <person name="Wu M."/>
            <person name="McNulty N.P."/>
            <person name="Rodionov D.A."/>
            <person name="Khoroshkin M.S."/>
            <person name="Griffin N.W."/>
            <person name="Cheng J."/>
            <person name="Latreille P."/>
            <person name="Kerstetter R.A."/>
            <person name="Terrapon N."/>
            <person name="Henrissat B."/>
            <person name="Osterman A.L."/>
            <person name="Gordon J.I."/>
        </authorList>
    </citation>
    <scope>NUCLEOTIDE SEQUENCE [LARGE SCALE GENOMIC DNA]</scope>
    <source>
        <strain evidence="4 5">WH2</strain>
    </source>
</reference>